<gene>
    <name evidence="1" type="ORF">GPM918_LOCUS39606</name>
    <name evidence="2" type="ORF">SRO942_LOCUS40493</name>
</gene>
<proteinExistence type="predicted"/>
<dbReference type="Proteomes" id="UP000663829">
    <property type="component" value="Unassembled WGS sequence"/>
</dbReference>
<protein>
    <submittedName>
        <fullName evidence="1">Uncharacterized protein</fullName>
    </submittedName>
</protein>
<name>A0A815XJK2_9BILA</name>
<dbReference type="EMBL" id="CAJOBC010093756">
    <property type="protein sequence ID" value="CAF4419552.1"/>
    <property type="molecule type" value="Genomic_DNA"/>
</dbReference>
<organism evidence="1 3">
    <name type="scientific">Didymodactylos carnosus</name>
    <dbReference type="NCBI Taxonomy" id="1234261"/>
    <lineage>
        <taxon>Eukaryota</taxon>
        <taxon>Metazoa</taxon>
        <taxon>Spiralia</taxon>
        <taxon>Gnathifera</taxon>
        <taxon>Rotifera</taxon>
        <taxon>Eurotatoria</taxon>
        <taxon>Bdelloidea</taxon>
        <taxon>Philodinida</taxon>
        <taxon>Philodinidae</taxon>
        <taxon>Didymodactylos</taxon>
    </lineage>
</organism>
<reference evidence="1" key="1">
    <citation type="submission" date="2021-02" db="EMBL/GenBank/DDBJ databases">
        <authorList>
            <person name="Nowell W R."/>
        </authorList>
    </citation>
    <scope>NUCLEOTIDE SEQUENCE</scope>
</reference>
<accession>A0A815XJK2</accession>
<dbReference type="AlphaFoldDB" id="A0A815XJK2"/>
<dbReference type="Proteomes" id="UP000681722">
    <property type="component" value="Unassembled WGS sequence"/>
</dbReference>
<keyword evidence="3" id="KW-1185">Reference proteome</keyword>
<evidence type="ECO:0000313" key="1">
    <source>
        <dbReference type="EMBL" id="CAF1558234.1"/>
    </source>
</evidence>
<dbReference type="EMBL" id="CAJNOQ010028026">
    <property type="protein sequence ID" value="CAF1558234.1"/>
    <property type="molecule type" value="Genomic_DNA"/>
</dbReference>
<evidence type="ECO:0000313" key="3">
    <source>
        <dbReference type="Proteomes" id="UP000663829"/>
    </source>
</evidence>
<evidence type="ECO:0000313" key="2">
    <source>
        <dbReference type="EMBL" id="CAF4419552.1"/>
    </source>
</evidence>
<comment type="caution">
    <text evidence="1">The sequence shown here is derived from an EMBL/GenBank/DDBJ whole genome shotgun (WGS) entry which is preliminary data.</text>
</comment>
<sequence>MRSFTSFERYYFYQNHSYIQSALPDVYHLTDTAVLFFDTHLSYASEYHKYPLDLNNMINQKRNDGIIIFNTVTNSYEINQNGPNSESGELLVSSVAASVQLIDSWADQTSESATLRRTPLQTISNLQSADQLDSLVINTLFSADETTTERQHPSLVIDKKKHPFVDVNSRQNALLQYLLATLTAKQLDAIPYN</sequence>